<gene>
    <name evidence="2" type="ORF">H5P30_09410</name>
</gene>
<reference evidence="2 3" key="1">
    <citation type="submission" date="2020-07" db="EMBL/GenBank/DDBJ databases">
        <authorList>
            <person name="Feng X."/>
        </authorList>
    </citation>
    <scope>NUCLEOTIDE SEQUENCE [LARGE SCALE GENOMIC DNA]</scope>
    <source>
        <strain evidence="2 3">JCM14086</strain>
    </source>
</reference>
<feature type="transmembrane region" description="Helical" evidence="1">
    <location>
        <begin position="73"/>
        <end position="93"/>
    </location>
</feature>
<keyword evidence="3" id="KW-1185">Reference proteome</keyword>
<keyword evidence="1" id="KW-1133">Transmembrane helix</keyword>
<feature type="transmembrane region" description="Helical" evidence="1">
    <location>
        <begin position="99"/>
        <end position="118"/>
    </location>
</feature>
<protein>
    <submittedName>
        <fullName evidence="2">Uncharacterized protein</fullName>
    </submittedName>
</protein>
<dbReference type="Proteomes" id="UP000525652">
    <property type="component" value="Unassembled WGS sequence"/>
</dbReference>
<keyword evidence="1" id="KW-0472">Membrane</keyword>
<proteinExistence type="predicted"/>
<name>A0A7X1AZW2_9BACT</name>
<keyword evidence="1" id="KW-0812">Transmembrane</keyword>
<feature type="transmembrane region" description="Helical" evidence="1">
    <location>
        <begin position="40"/>
        <end position="61"/>
    </location>
</feature>
<dbReference type="RefSeq" id="WP_185692694.1">
    <property type="nucleotide sequence ID" value="NZ_JACHVA010000081.1"/>
</dbReference>
<sequence length="138" mass="14926">MRIILTALSLLLLLLGIFSLALPITLLSSALSGESSPLSLAAIIPALALAIGVSWSSASFLKRRGRKTANRMAYVAGFFVWISTKSLAVDFSQSNEEDWGKGAVLALFLLPILLGILTTKTIKFLIRKAYETEGYPPR</sequence>
<evidence type="ECO:0000313" key="3">
    <source>
        <dbReference type="Proteomes" id="UP000525652"/>
    </source>
</evidence>
<organism evidence="2 3">
    <name type="scientific">Puniceicoccus vermicola</name>
    <dbReference type="NCBI Taxonomy" id="388746"/>
    <lineage>
        <taxon>Bacteria</taxon>
        <taxon>Pseudomonadati</taxon>
        <taxon>Verrucomicrobiota</taxon>
        <taxon>Opitutia</taxon>
        <taxon>Puniceicoccales</taxon>
        <taxon>Puniceicoccaceae</taxon>
        <taxon>Puniceicoccus</taxon>
    </lineage>
</organism>
<evidence type="ECO:0000256" key="1">
    <source>
        <dbReference type="SAM" id="Phobius"/>
    </source>
</evidence>
<dbReference type="AlphaFoldDB" id="A0A7X1AZW2"/>
<dbReference type="EMBL" id="JACHVA010000081">
    <property type="protein sequence ID" value="MBC2601993.1"/>
    <property type="molecule type" value="Genomic_DNA"/>
</dbReference>
<evidence type="ECO:0000313" key="2">
    <source>
        <dbReference type="EMBL" id="MBC2601993.1"/>
    </source>
</evidence>
<accession>A0A7X1AZW2</accession>
<comment type="caution">
    <text evidence="2">The sequence shown here is derived from an EMBL/GenBank/DDBJ whole genome shotgun (WGS) entry which is preliminary data.</text>
</comment>